<dbReference type="Pfam" id="PF07600">
    <property type="entry name" value="DUF1564"/>
    <property type="match status" value="1"/>
</dbReference>
<reference evidence="1 2" key="1">
    <citation type="submission" date="2012-10" db="EMBL/GenBank/DDBJ databases">
        <authorList>
            <person name="Harkins D.M."/>
            <person name="Durkin A.S."/>
            <person name="Brinkac L.M."/>
            <person name="Selengut J.D."/>
            <person name="Sanka R."/>
            <person name="DePew J."/>
            <person name="Purushe J."/>
            <person name="Peacock S.J."/>
            <person name="Thaipadungpanit J."/>
            <person name="Wuthiekanun V.W."/>
            <person name="Day N.P."/>
            <person name="Vinetz J.M."/>
            <person name="Sutton G.G."/>
            <person name="Nelson W.C."/>
            <person name="Fouts D.E."/>
        </authorList>
    </citation>
    <scope>NUCLEOTIDE SEQUENCE [LARGE SCALE GENOMIC DNA]</scope>
    <source>
        <strain evidence="1 2">H1</strain>
    </source>
</reference>
<protein>
    <submittedName>
        <fullName evidence="1">PF07600 family protein</fullName>
    </submittedName>
</protein>
<accession>A0A0E2BG19</accession>
<proteinExistence type="predicted"/>
<dbReference type="InterPro" id="IPR011458">
    <property type="entry name" value="DUF1564"/>
</dbReference>
<dbReference type="AlphaFoldDB" id="A0A0E2BG19"/>
<sequence length="199" mass="22758">MILSFFLYKKRSSRIYLGTVSDMGILLLNSDYKIQSTLQEDQTNVVTLLIPEATLLLYPEKERKNLPKRIPQLLKVYGKYLTSANRLGKKANKTMYQNSPGKKKLKKISVRISAGNWALLGALSQSHGVSRCFLFNYLLWLDRIGVGDSIVSTMNEGVPTFHGNYSYILNLDLFNNQISRILKCDPENYFNVKQDVRNP</sequence>
<name>A0A0E2BG19_9LEPT</name>
<evidence type="ECO:0000313" key="2">
    <source>
        <dbReference type="Proteomes" id="UP000006253"/>
    </source>
</evidence>
<comment type="caution">
    <text evidence="1">The sequence shown here is derived from an EMBL/GenBank/DDBJ whole genome shotgun (WGS) entry which is preliminary data.</text>
</comment>
<dbReference type="Proteomes" id="UP000006253">
    <property type="component" value="Unassembled WGS sequence"/>
</dbReference>
<evidence type="ECO:0000313" key="1">
    <source>
        <dbReference type="EMBL" id="EKO16165.1"/>
    </source>
</evidence>
<gene>
    <name evidence="1" type="ORF">LEP1GSC081_3677</name>
</gene>
<organism evidence="1 2">
    <name type="scientific">Leptospira kirschneri str. H1</name>
    <dbReference type="NCBI Taxonomy" id="1049966"/>
    <lineage>
        <taxon>Bacteria</taxon>
        <taxon>Pseudomonadati</taxon>
        <taxon>Spirochaetota</taxon>
        <taxon>Spirochaetia</taxon>
        <taxon>Leptospirales</taxon>
        <taxon>Leptospiraceae</taxon>
        <taxon>Leptospira</taxon>
    </lineage>
</organism>
<dbReference type="EMBL" id="AHMY02000034">
    <property type="protein sequence ID" value="EKO16165.1"/>
    <property type="molecule type" value="Genomic_DNA"/>
</dbReference>